<organism evidence="3 4">
    <name type="scientific">Roseateles agri</name>
    <dbReference type="NCBI Taxonomy" id="3098619"/>
    <lineage>
        <taxon>Bacteria</taxon>
        <taxon>Pseudomonadati</taxon>
        <taxon>Pseudomonadota</taxon>
        <taxon>Betaproteobacteria</taxon>
        <taxon>Burkholderiales</taxon>
        <taxon>Sphaerotilaceae</taxon>
        <taxon>Roseateles</taxon>
    </lineage>
</organism>
<evidence type="ECO:0000313" key="4">
    <source>
        <dbReference type="Proteomes" id="UP001285263"/>
    </source>
</evidence>
<evidence type="ECO:0000256" key="1">
    <source>
        <dbReference type="SAM" id="SignalP"/>
    </source>
</evidence>
<dbReference type="Proteomes" id="UP001285263">
    <property type="component" value="Unassembled WGS sequence"/>
</dbReference>
<protein>
    <submittedName>
        <fullName evidence="3">ABC-type transport auxiliary lipoprotein family protein</fullName>
    </submittedName>
</protein>
<feature type="signal peptide" evidence="1">
    <location>
        <begin position="1"/>
        <end position="17"/>
    </location>
</feature>
<dbReference type="SUPFAM" id="SSF159594">
    <property type="entry name" value="XCC0632-like"/>
    <property type="match status" value="1"/>
</dbReference>
<dbReference type="EMBL" id="JAXCLA010000007">
    <property type="protein sequence ID" value="MDY0747012.1"/>
    <property type="molecule type" value="Genomic_DNA"/>
</dbReference>
<accession>A0ABU5DPN3</accession>
<keyword evidence="3" id="KW-0449">Lipoprotein</keyword>
<keyword evidence="4" id="KW-1185">Reference proteome</keyword>
<evidence type="ECO:0000259" key="2">
    <source>
        <dbReference type="Pfam" id="PF03886"/>
    </source>
</evidence>
<comment type="caution">
    <text evidence="3">The sequence shown here is derived from an EMBL/GenBank/DDBJ whole genome shotgun (WGS) entry which is preliminary data.</text>
</comment>
<gene>
    <name evidence="3" type="ORF">SNE35_21040</name>
</gene>
<reference evidence="3 4" key="1">
    <citation type="submission" date="2023-11" db="EMBL/GenBank/DDBJ databases">
        <title>Paucibacter sp. nov., isolated from fresh soil in Korea.</title>
        <authorList>
            <person name="Le N.T.T."/>
        </authorList>
    </citation>
    <scope>NUCLEOTIDE SEQUENCE [LARGE SCALE GENOMIC DNA]</scope>
    <source>
        <strain evidence="3 4">R3-3</strain>
    </source>
</reference>
<dbReference type="InterPro" id="IPR005586">
    <property type="entry name" value="ABC_trans_aux"/>
</dbReference>
<feature type="domain" description="ABC-type transport auxiliary lipoprotein component" evidence="2">
    <location>
        <begin position="33"/>
        <end position="171"/>
    </location>
</feature>
<name>A0ABU5DPN3_9BURK</name>
<proteinExistence type="predicted"/>
<feature type="chain" id="PRO_5046275448" evidence="1">
    <location>
        <begin position="18"/>
        <end position="179"/>
    </location>
</feature>
<keyword evidence="1" id="KW-0732">Signal</keyword>
<dbReference type="Pfam" id="PF03886">
    <property type="entry name" value="ABC_trans_aux"/>
    <property type="match status" value="1"/>
</dbReference>
<evidence type="ECO:0000313" key="3">
    <source>
        <dbReference type="EMBL" id="MDY0747012.1"/>
    </source>
</evidence>
<dbReference type="PROSITE" id="PS51257">
    <property type="entry name" value="PROKAR_LIPOPROTEIN"/>
    <property type="match status" value="1"/>
</dbReference>
<dbReference type="RefSeq" id="WP_320424981.1">
    <property type="nucleotide sequence ID" value="NZ_JAXCLA010000007.1"/>
</dbReference>
<sequence length="179" mass="18953">MKPYLSFCLALVLVACASSQPAPVVFDLGIAPAAAPARPVNVQLLDVAAPPWLAGPGLAYRLDYSEPLRRQVYRDSRWAAPPAELLAERLRQRAAASGGVGKPVLLRLELEEFGQVFDAPGKSRVLLRLRAWREGQPAPRVFAADLPAASADAAGAAQALARAADSVVDQLLAWAATPP</sequence>
<dbReference type="Gene3D" id="3.40.50.10610">
    <property type="entry name" value="ABC-type transport auxiliary lipoprotein component"/>
    <property type="match status" value="1"/>
</dbReference>